<dbReference type="eggNOG" id="COG5345">
    <property type="taxonomic scope" value="Bacteria"/>
</dbReference>
<protein>
    <submittedName>
        <fullName evidence="1">Conserved protein</fullName>
    </submittedName>
</protein>
<name>A0A081B6X7_9HYPH</name>
<reference evidence="1 2" key="1">
    <citation type="submission" date="2014-07" db="EMBL/GenBank/DDBJ databases">
        <title>Tepidicaulis marinum gen. nov., sp. nov., a novel marine bacterium denitrifying nitrate to nitrous oxide strictly under microaerobic conditions.</title>
        <authorList>
            <person name="Takeuchi M."/>
            <person name="Yamagishi T."/>
            <person name="Kamagata Y."/>
            <person name="Oshima K."/>
            <person name="Hattori M."/>
            <person name="Katayama T."/>
            <person name="Hanada S."/>
            <person name="Tamaki H."/>
            <person name="Marumo K."/>
            <person name="Maeda H."/>
            <person name="Nedachi M."/>
            <person name="Iwasaki W."/>
            <person name="Suwa Y."/>
            <person name="Sakata S."/>
        </authorList>
    </citation>
    <scope>NUCLEOTIDE SEQUENCE [LARGE SCALE GENOMIC DNA]</scope>
    <source>
        <strain evidence="1 2">MA2</strain>
    </source>
</reference>
<accession>A0A081B6X7</accession>
<proteinExistence type="predicted"/>
<dbReference type="Proteomes" id="UP000028702">
    <property type="component" value="Unassembled WGS sequence"/>
</dbReference>
<keyword evidence="2" id="KW-1185">Reference proteome</keyword>
<organism evidence="1 2">
    <name type="scientific">Tepidicaulis marinus</name>
    <dbReference type="NCBI Taxonomy" id="1333998"/>
    <lineage>
        <taxon>Bacteria</taxon>
        <taxon>Pseudomonadati</taxon>
        <taxon>Pseudomonadota</taxon>
        <taxon>Alphaproteobacteria</taxon>
        <taxon>Hyphomicrobiales</taxon>
        <taxon>Parvibaculaceae</taxon>
        <taxon>Tepidicaulis</taxon>
    </lineage>
</organism>
<dbReference type="EMBL" id="BBIO01000001">
    <property type="protein sequence ID" value="GAK43795.1"/>
    <property type="molecule type" value="Genomic_DNA"/>
</dbReference>
<dbReference type="AlphaFoldDB" id="A0A081B6X7"/>
<comment type="caution">
    <text evidence="1">The sequence shown here is derived from an EMBL/GenBank/DDBJ whole genome shotgun (WGS) entry which is preliminary data.</text>
</comment>
<gene>
    <name evidence="1" type="ORF">M2A_0294</name>
</gene>
<sequence length="343" mass="38551">MGLRERFSDFGDRMRHKWMYRRSSMTGLKTPKPDWQKMKASGWLRKSLAIFAGLLVLYYIGGAFIIHDIEDDVDFRPPAEDVADGGSKAVSMMAALIQREVNDKRWTANDPFFIPSALLDNMPNYQTGVMSALARFSFELTDQLGRLRGSSQADADLSKVSGLLQYPAETWIWDPAVSLWPRASAESQYRDARRALLSYNRRLAAGEAVFDRRSDNLLSTLDRIASDIGSSSSALDTAVDDPALFIDFGADDTFYNVKGQLYAYYLILSALREDFAPVIEERGLDQPWAEMLTSFRKAALLDPWVVTNGAPDGVIVPNHLAAQGFYLLRARTQLREITNILLK</sequence>
<dbReference type="Pfam" id="PF10095">
    <property type="entry name" value="DUF2333"/>
    <property type="match status" value="1"/>
</dbReference>
<dbReference type="STRING" id="1333998.M2A_0294"/>
<evidence type="ECO:0000313" key="1">
    <source>
        <dbReference type="EMBL" id="GAK43795.1"/>
    </source>
</evidence>
<evidence type="ECO:0000313" key="2">
    <source>
        <dbReference type="Proteomes" id="UP000028702"/>
    </source>
</evidence>
<dbReference type="RefSeq" id="WP_081875295.1">
    <property type="nucleotide sequence ID" value="NZ_BBIO01000001.1"/>
</dbReference>
<dbReference type="InterPro" id="IPR016936">
    <property type="entry name" value="UCP029693"/>
</dbReference>